<feature type="compositionally biased region" description="Basic and acidic residues" evidence="3">
    <location>
        <begin position="14"/>
        <end position="49"/>
    </location>
</feature>
<feature type="region of interest" description="Disordered" evidence="3">
    <location>
        <begin position="1"/>
        <end position="304"/>
    </location>
</feature>
<evidence type="ECO:0000256" key="1">
    <source>
        <dbReference type="ARBA" id="ARBA00006461"/>
    </source>
</evidence>
<evidence type="ECO:0000256" key="2">
    <source>
        <dbReference type="ARBA" id="ARBA00023054"/>
    </source>
</evidence>
<dbReference type="OrthoDB" id="6259853at2759"/>
<proteinExistence type="inferred from homology"/>
<feature type="compositionally biased region" description="Basic and acidic residues" evidence="3">
    <location>
        <begin position="160"/>
        <end position="187"/>
    </location>
</feature>
<feature type="compositionally biased region" description="Basic and acidic residues" evidence="3">
    <location>
        <begin position="380"/>
        <end position="390"/>
    </location>
</feature>
<evidence type="ECO:0008006" key="6">
    <source>
        <dbReference type="Google" id="ProtNLM"/>
    </source>
</evidence>
<dbReference type="Proteomes" id="UP000193498">
    <property type="component" value="Unassembled WGS sequence"/>
</dbReference>
<dbReference type="GO" id="GO:0003677">
    <property type="term" value="F:DNA binding"/>
    <property type="evidence" value="ECO:0007669"/>
    <property type="project" value="TreeGrafter"/>
</dbReference>
<feature type="compositionally biased region" description="Basic and acidic residues" evidence="3">
    <location>
        <begin position="57"/>
        <end position="106"/>
    </location>
</feature>
<protein>
    <recommendedName>
        <fullName evidence="6">SPT2-domain-containing protein</fullName>
    </recommendedName>
</protein>
<dbReference type="InParanoid" id="A0A1Y1X9Z3"/>
<dbReference type="EMBL" id="MCFE01000677">
    <property type="protein sequence ID" value="ORX82246.1"/>
    <property type="molecule type" value="Genomic_DNA"/>
</dbReference>
<dbReference type="PANTHER" id="PTHR22691:SF8">
    <property type="entry name" value="PROTEIN SPT2 HOMOLOG"/>
    <property type="match status" value="1"/>
</dbReference>
<dbReference type="GO" id="GO:0006334">
    <property type="term" value="P:nucleosome assembly"/>
    <property type="evidence" value="ECO:0007669"/>
    <property type="project" value="TreeGrafter"/>
</dbReference>
<keyword evidence="5" id="KW-1185">Reference proteome</keyword>
<dbReference type="SMART" id="SM00784">
    <property type="entry name" value="SPT2"/>
    <property type="match status" value="1"/>
</dbReference>
<dbReference type="Pfam" id="PF08243">
    <property type="entry name" value="SPT2"/>
    <property type="match status" value="1"/>
</dbReference>
<sequence>MGEFEELMRLATQHTREVDKEIERKKKRQQLEDEKKRREQEKRRQEERATTAIQLAELRKRDLALERERAERKREREREMERKKGLEEQAKGRDVRAGSIRKEKAKSQPYSEETTRRKPYTSMSFDDLINQASDIPTSTFKLVPTSRSGPSTNNSRNPAARRDATISSRAAKDTSSRNPSVRDRNGSGERSAIRTNSATKSGDDDPYKKRSSRAYESDRTRSVSSSRSIPTKSTALRDVRRSASDLDVPTRKAKLSPGLKPSRSSESAKARRRSLSPPPKSRKRSVSPRKSSSRKPFDDSEFNEDYVKKGNISSIIGQLFGYDRSRYVNERYSDDDMEASMTDLRKEESRSAKIARLEDEREEELERQEQERLRARKKAKLEMEKKKRAR</sequence>
<feature type="compositionally biased region" description="Polar residues" evidence="3">
    <location>
        <begin position="130"/>
        <end position="157"/>
    </location>
</feature>
<evidence type="ECO:0000313" key="5">
    <source>
        <dbReference type="Proteomes" id="UP000193498"/>
    </source>
</evidence>
<feature type="compositionally biased region" description="Basic residues" evidence="3">
    <location>
        <begin position="270"/>
        <end position="293"/>
    </location>
</feature>
<keyword evidence="2" id="KW-0175">Coiled coil</keyword>
<evidence type="ECO:0000256" key="3">
    <source>
        <dbReference type="SAM" id="MobiDB-lite"/>
    </source>
</evidence>
<organism evidence="4 5">
    <name type="scientific">Basidiobolus meristosporus CBS 931.73</name>
    <dbReference type="NCBI Taxonomy" id="1314790"/>
    <lineage>
        <taxon>Eukaryota</taxon>
        <taxon>Fungi</taxon>
        <taxon>Fungi incertae sedis</taxon>
        <taxon>Zoopagomycota</taxon>
        <taxon>Entomophthoromycotina</taxon>
        <taxon>Basidiobolomycetes</taxon>
        <taxon>Basidiobolales</taxon>
        <taxon>Basidiobolaceae</taxon>
        <taxon>Basidiobolus</taxon>
    </lineage>
</organism>
<evidence type="ECO:0000313" key="4">
    <source>
        <dbReference type="EMBL" id="ORX82246.1"/>
    </source>
</evidence>
<feature type="compositionally biased region" description="Basic and acidic residues" evidence="3">
    <location>
        <begin position="343"/>
        <end position="359"/>
    </location>
</feature>
<comment type="caution">
    <text evidence="4">The sequence shown here is derived from an EMBL/GenBank/DDBJ whole genome shotgun (WGS) entry which is preliminary data.</text>
</comment>
<feature type="compositionally biased region" description="Low complexity" evidence="3">
    <location>
        <begin position="222"/>
        <end position="234"/>
    </location>
</feature>
<dbReference type="GO" id="GO:0005730">
    <property type="term" value="C:nucleolus"/>
    <property type="evidence" value="ECO:0007669"/>
    <property type="project" value="TreeGrafter"/>
</dbReference>
<dbReference type="GO" id="GO:0042393">
    <property type="term" value="F:histone binding"/>
    <property type="evidence" value="ECO:0007669"/>
    <property type="project" value="TreeGrafter"/>
</dbReference>
<dbReference type="AlphaFoldDB" id="A0A1Y1X9Z3"/>
<comment type="similarity">
    <text evidence="1">Belongs to the SPT2 family.</text>
</comment>
<feature type="compositionally biased region" description="Basic and acidic residues" evidence="3">
    <location>
        <begin position="201"/>
        <end position="221"/>
    </location>
</feature>
<dbReference type="FunCoup" id="A0A1Y1X9Z3">
    <property type="interactions" value="47"/>
</dbReference>
<gene>
    <name evidence="4" type="ORF">K493DRAFT_342231</name>
</gene>
<dbReference type="STRING" id="1314790.A0A1Y1X9Z3"/>
<feature type="compositionally biased region" description="Basic and acidic residues" evidence="3">
    <location>
        <begin position="235"/>
        <end position="250"/>
    </location>
</feature>
<name>A0A1Y1X9Z3_9FUNG</name>
<reference evidence="4 5" key="1">
    <citation type="submission" date="2016-07" db="EMBL/GenBank/DDBJ databases">
        <title>Pervasive Adenine N6-methylation of Active Genes in Fungi.</title>
        <authorList>
            <consortium name="DOE Joint Genome Institute"/>
            <person name="Mondo S.J."/>
            <person name="Dannebaum R.O."/>
            <person name="Kuo R.C."/>
            <person name="Labutti K."/>
            <person name="Haridas S."/>
            <person name="Kuo A."/>
            <person name="Salamov A."/>
            <person name="Ahrendt S.R."/>
            <person name="Lipzen A."/>
            <person name="Sullivan W."/>
            <person name="Andreopoulos W.B."/>
            <person name="Clum A."/>
            <person name="Lindquist E."/>
            <person name="Daum C."/>
            <person name="Ramamoorthy G.K."/>
            <person name="Gryganskyi A."/>
            <person name="Culley D."/>
            <person name="Magnuson J.K."/>
            <person name="James T.Y."/>
            <person name="O'Malley M.A."/>
            <person name="Stajich J.E."/>
            <person name="Spatafora J.W."/>
            <person name="Visel A."/>
            <person name="Grigoriev I.V."/>
        </authorList>
    </citation>
    <scope>NUCLEOTIDE SEQUENCE [LARGE SCALE GENOMIC DNA]</scope>
    <source>
        <strain evidence="4 5">CBS 931.73</strain>
    </source>
</reference>
<feature type="region of interest" description="Disordered" evidence="3">
    <location>
        <begin position="332"/>
        <end position="390"/>
    </location>
</feature>
<accession>A0A1Y1X9Z3</accession>
<dbReference type="PANTHER" id="PTHR22691">
    <property type="entry name" value="YEAST SPT2-RELATED"/>
    <property type="match status" value="1"/>
</dbReference>
<dbReference type="GO" id="GO:0006360">
    <property type="term" value="P:transcription by RNA polymerase I"/>
    <property type="evidence" value="ECO:0007669"/>
    <property type="project" value="TreeGrafter"/>
</dbReference>
<dbReference type="InterPro" id="IPR013256">
    <property type="entry name" value="Chromatin_SPT2"/>
</dbReference>